<dbReference type="InterPro" id="IPR037923">
    <property type="entry name" value="HTH-like"/>
</dbReference>
<dbReference type="RefSeq" id="WP_139603134.1">
    <property type="nucleotide sequence ID" value="NZ_VDCQ01000019.1"/>
</dbReference>
<evidence type="ECO:0000256" key="4">
    <source>
        <dbReference type="SAM" id="MobiDB-lite"/>
    </source>
</evidence>
<feature type="compositionally biased region" description="Basic and acidic residues" evidence="4">
    <location>
        <begin position="278"/>
        <end position="287"/>
    </location>
</feature>
<dbReference type="Proteomes" id="UP000307943">
    <property type="component" value="Unassembled WGS sequence"/>
</dbReference>
<feature type="domain" description="HTH araC/xylS-type" evidence="5">
    <location>
        <begin position="188"/>
        <end position="286"/>
    </location>
</feature>
<dbReference type="Gene3D" id="1.10.10.60">
    <property type="entry name" value="Homeodomain-like"/>
    <property type="match status" value="2"/>
</dbReference>
<dbReference type="GO" id="GO:0003700">
    <property type="term" value="F:DNA-binding transcription factor activity"/>
    <property type="evidence" value="ECO:0007669"/>
    <property type="project" value="InterPro"/>
</dbReference>
<dbReference type="InterPro" id="IPR009057">
    <property type="entry name" value="Homeodomain-like_sf"/>
</dbReference>
<reference evidence="6 7" key="1">
    <citation type="submission" date="2019-05" db="EMBL/GenBank/DDBJ databases">
        <title>We sequenced the genome of Paenibacillus hemerocallicola KCTC 33185 for further insight into its adaptation and study the phylogeny of Paenibacillus.</title>
        <authorList>
            <person name="Narsing Rao M.P."/>
        </authorList>
    </citation>
    <scope>NUCLEOTIDE SEQUENCE [LARGE SCALE GENOMIC DNA]</scope>
    <source>
        <strain evidence="6 7">KCTC 33185</strain>
    </source>
</reference>
<feature type="region of interest" description="Disordered" evidence="4">
    <location>
        <begin position="278"/>
        <end position="297"/>
    </location>
</feature>
<evidence type="ECO:0000313" key="6">
    <source>
        <dbReference type="EMBL" id="TNJ65441.1"/>
    </source>
</evidence>
<sequence>MSYLPEYIEHYPNMNTAFPLHFSVNRLKSGYRAHRHDYLEISYVIEGEGSETINGVEHPMKPGTLSFIQPYQIHQLYTNPGCTLTLYNIRFSHGLFAELESKAELQQLLVQTDSSLVSYHCFEGALEADMRRSFDALYEESRGSESWKRLKMKVMLIDILIVFDRNRKQAIAENAKTDEIVATRSLYLDIIRYIQHHFKEDLTLNAVASHFRISPAYLSALFKKKAGRTFLQHVHDVRLRHACGLLTSTDMKISDIAMEAGYGSYNTFSRIFREQKSTTPNDYRKLSGEPNRPSKLS</sequence>
<dbReference type="InterPro" id="IPR003313">
    <property type="entry name" value="AraC-bd"/>
</dbReference>
<dbReference type="PROSITE" id="PS01124">
    <property type="entry name" value="HTH_ARAC_FAMILY_2"/>
    <property type="match status" value="1"/>
</dbReference>
<dbReference type="SUPFAM" id="SSF51215">
    <property type="entry name" value="Regulatory protein AraC"/>
    <property type="match status" value="1"/>
</dbReference>
<evidence type="ECO:0000259" key="5">
    <source>
        <dbReference type="PROSITE" id="PS01124"/>
    </source>
</evidence>
<keyword evidence="2" id="KW-0238">DNA-binding</keyword>
<evidence type="ECO:0000313" key="7">
    <source>
        <dbReference type="Proteomes" id="UP000307943"/>
    </source>
</evidence>
<dbReference type="GO" id="GO:0043565">
    <property type="term" value="F:sequence-specific DNA binding"/>
    <property type="evidence" value="ECO:0007669"/>
    <property type="project" value="InterPro"/>
</dbReference>
<dbReference type="InterPro" id="IPR020449">
    <property type="entry name" value="Tscrpt_reg_AraC-type_HTH"/>
</dbReference>
<dbReference type="PROSITE" id="PS00041">
    <property type="entry name" value="HTH_ARAC_FAMILY_1"/>
    <property type="match status" value="1"/>
</dbReference>
<dbReference type="PRINTS" id="PR00032">
    <property type="entry name" value="HTHARAC"/>
</dbReference>
<dbReference type="InterPro" id="IPR018060">
    <property type="entry name" value="HTH_AraC"/>
</dbReference>
<dbReference type="Pfam" id="PF02311">
    <property type="entry name" value="AraC_binding"/>
    <property type="match status" value="1"/>
</dbReference>
<dbReference type="SUPFAM" id="SSF46689">
    <property type="entry name" value="Homeodomain-like"/>
    <property type="match status" value="2"/>
</dbReference>
<comment type="caution">
    <text evidence="6">The sequence shown here is derived from an EMBL/GenBank/DDBJ whole genome shotgun (WGS) entry which is preliminary data.</text>
</comment>
<dbReference type="InterPro" id="IPR018062">
    <property type="entry name" value="HTH_AraC-typ_CS"/>
</dbReference>
<dbReference type="AlphaFoldDB" id="A0A5C4T8U0"/>
<keyword evidence="1" id="KW-0805">Transcription regulation</keyword>
<dbReference type="PANTHER" id="PTHR43280">
    <property type="entry name" value="ARAC-FAMILY TRANSCRIPTIONAL REGULATOR"/>
    <property type="match status" value="1"/>
</dbReference>
<keyword evidence="3" id="KW-0804">Transcription</keyword>
<dbReference type="Pfam" id="PF12833">
    <property type="entry name" value="HTH_18"/>
    <property type="match status" value="1"/>
</dbReference>
<dbReference type="OrthoDB" id="182958at2"/>
<evidence type="ECO:0000256" key="2">
    <source>
        <dbReference type="ARBA" id="ARBA00023125"/>
    </source>
</evidence>
<evidence type="ECO:0000256" key="3">
    <source>
        <dbReference type="ARBA" id="ARBA00023163"/>
    </source>
</evidence>
<dbReference type="PANTHER" id="PTHR43280:SF2">
    <property type="entry name" value="HTH-TYPE TRANSCRIPTIONAL REGULATOR EXSA"/>
    <property type="match status" value="1"/>
</dbReference>
<dbReference type="InterPro" id="IPR014710">
    <property type="entry name" value="RmlC-like_jellyroll"/>
</dbReference>
<organism evidence="6 7">
    <name type="scientific">Paenibacillus hemerocallicola</name>
    <dbReference type="NCBI Taxonomy" id="1172614"/>
    <lineage>
        <taxon>Bacteria</taxon>
        <taxon>Bacillati</taxon>
        <taxon>Bacillota</taxon>
        <taxon>Bacilli</taxon>
        <taxon>Bacillales</taxon>
        <taxon>Paenibacillaceae</taxon>
        <taxon>Paenibacillus</taxon>
    </lineage>
</organism>
<keyword evidence="7" id="KW-1185">Reference proteome</keyword>
<protein>
    <submittedName>
        <fullName evidence="6">Helix-turn-helix domain-containing protein</fullName>
    </submittedName>
</protein>
<dbReference type="SMART" id="SM00342">
    <property type="entry name" value="HTH_ARAC"/>
    <property type="match status" value="1"/>
</dbReference>
<gene>
    <name evidence="6" type="ORF">FE784_15595</name>
</gene>
<evidence type="ECO:0000256" key="1">
    <source>
        <dbReference type="ARBA" id="ARBA00023015"/>
    </source>
</evidence>
<dbReference type="Gene3D" id="2.60.120.10">
    <property type="entry name" value="Jelly Rolls"/>
    <property type="match status" value="1"/>
</dbReference>
<dbReference type="EMBL" id="VDCQ01000019">
    <property type="protein sequence ID" value="TNJ65441.1"/>
    <property type="molecule type" value="Genomic_DNA"/>
</dbReference>
<accession>A0A5C4T8U0</accession>
<proteinExistence type="predicted"/>
<name>A0A5C4T8U0_9BACL</name>